<dbReference type="InterPro" id="IPR024461">
    <property type="entry name" value="CCDC90-like"/>
</dbReference>
<feature type="compositionally biased region" description="Low complexity" evidence="8">
    <location>
        <begin position="279"/>
        <end position="312"/>
    </location>
</feature>
<keyword evidence="5" id="KW-0175">Coiled coil</keyword>
<dbReference type="Pfam" id="PF07798">
    <property type="entry name" value="CCDC90-like"/>
    <property type="match status" value="1"/>
</dbReference>
<dbReference type="PANTHER" id="PTHR14360">
    <property type="entry name" value="PROTEIN FMP32, MITOCHONDRIAL"/>
    <property type="match status" value="1"/>
</dbReference>
<feature type="compositionally biased region" description="Low complexity" evidence="8">
    <location>
        <begin position="338"/>
        <end position="355"/>
    </location>
</feature>
<name>A0ABR0C883_PURLI</name>
<evidence type="ECO:0000256" key="1">
    <source>
        <dbReference type="ARBA" id="ARBA00004173"/>
    </source>
</evidence>
<evidence type="ECO:0008006" key="12">
    <source>
        <dbReference type="Google" id="ProtNLM"/>
    </source>
</evidence>
<keyword evidence="7 9" id="KW-0472">Membrane</keyword>
<keyword evidence="6" id="KW-0496">Mitochondrion</keyword>
<evidence type="ECO:0000256" key="7">
    <source>
        <dbReference type="ARBA" id="ARBA00023136"/>
    </source>
</evidence>
<keyword evidence="4 9" id="KW-1133">Transmembrane helix</keyword>
<evidence type="ECO:0000256" key="3">
    <source>
        <dbReference type="ARBA" id="ARBA00022692"/>
    </source>
</evidence>
<organism evidence="10 11">
    <name type="scientific">Purpureocillium lilacinum</name>
    <name type="common">Paecilomyces lilacinus</name>
    <dbReference type="NCBI Taxonomy" id="33203"/>
    <lineage>
        <taxon>Eukaryota</taxon>
        <taxon>Fungi</taxon>
        <taxon>Dikarya</taxon>
        <taxon>Ascomycota</taxon>
        <taxon>Pezizomycotina</taxon>
        <taxon>Sordariomycetes</taxon>
        <taxon>Hypocreomycetidae</taxon>
        <taxon>Hypocreales</taxon>
        <taxon>Ophiocordycipitaceae</taxon>
        <taxon>Purpureocillium</taxon>
    </lineage>
</organism>
<comment type="caution">
    <text evidence="10">The sequence shown here is derived from an EMBL/GenBank/DDBJ whole genome shotgun (WGS) entry which is preliminary data.</text>
</comment>
<sequence>MSVAPRGGKWPAPRPPHTFSIHARRGTASFGRYSRGPAPPRARGLLRHRSSSIGRARPVASSPVLVSATFLALTTTYGIVRAPFRIFPFDPLKPTGVFLTIGRLTCGLRRYSSFFLSCGPETVLRRTERTNGVTRNNAQRRRIKRSSVAGGLFGGLLHEGAALATIPIAPATSRHDQGTPTDRRQRRTMAGARPLLFLYPQLLRAAARSPYSSATGPRTWDAATAAATARAGRAKSSFAPRHGKGVEPAAWEQKQKGAQELEQEAIMMPPPPPPPPSQPQSAQPAAKEADAAAAATTTTTTSNATGAASTDAAEAKGGREQQQQAPVAPELEIRDGTAAKAKAGAEASKSSATEAGKTDAEEGAAQPPQQQQQQQPQQQAKGKEGDEKGPRPSGPLDEVLLMQAPEHTPPQHPHMSPPPYVHHFDSYSLVKQLQEGGYSQEQATTAMKAIRTLLAQNLDVAQKSLVSKSDVENETYLFTAACSELGTEIKNNRRLQDEQMRQQRTHLQHEVDILTQSLNQELLTLTDNVRGMFNDRKMAVREEQKAVDSAIQKITYKMSILLSSDSKSEIEGVRWILIRRSVLGIIFMAILTLGVLRYATYTRQQRKKEADRRRREKEKLRKDGGKTDHSAAADAAAILAAN</sequence>
<feature type="compositionally biased region" description="Basic and acidic residues" evidence="8">
    <location>
        <begin position="173"/>
        <end position="183"/>
    </location>
</feature>
<keyword evidence="11" id="KW-1185">Reference proteome</keyword>
<evidence type="ECO:0000256" key="9">
    <source>
        <dbReference type="SAM" id="Phobius"/>
    </source>
</evidence>
<feature type="compositionally biased region" description="Basic and acidic residues" evidence="8">
    <location>
        <begin position="607"/>
        <end position="631"/>
    </location>
</feature>
<gene>
    <name evidence="10" type="ORF">Purlil1_3230</name>
</gene>
<feature type="transmembrane region" description="Helical" evidence="9">
    <location>
        <begin position="581"/>
        <end position="599"/>
    </location>
</feature>
<feature type="compositionally biased region" description="Low complexity" evidence="8">
    <location>
        <begin position="364"/>
        <end position="380"/>
    </location>
</feature>
<evidence type="ECO:0000256" key="5">
    <source>
        <dbReference type="ARBA" id="ARBA00023054"/>
    </source>
</evidence>
<dbReference type="PANTHER" id="PTHR14360:SF12">
    <property type="entry name" value="MOZ PROTEIN REPRESENTS A CHROMATIN-ASSOCIATED ACETYLTRANSFERASE"/>
    <property type="match status" value="1"/>
</dbReference>
<comment type="subcellular location">
    <subcellularLocation>
        <location evidence="2">Membrane</location>
    </subcellularLocation>
    <subcellularLocation>
        <location evidence="1">Mitochondrion</location>
    </subcellularLocation>
</comment>
<evidence type="ECO:0000256" key="2">
    <source>
        <dbReference type="ARBA" id="ARBA00004370"/>
    </source>
</evidence>
<evidence type="ECO:0000256" key="8">
    <source>
        <dbReference type="SAM" id="MobiDB-lite"/>
    </source>
</evidence>
<feature type="compositionally biased region" description="Basic and acidic residues" evidence="8">
    <location>
        <begin position="381"/>
        <end position="390"/>
    </location>
</feature>
<protein>
    <recommendedName>
        <fullName evidence="12">MOZ protein represents a chromatin-associated acetyltransferase</fullName>
    </recommendedName>
</protein>
<feature type="region of interest" description="Disordered" evidence="8">
    <location>
        <begin position="168"/>
        <end position="191"/>
    </location>
</feature>
<keyword evidence="3 9" id="KW-0812">Transmembrane</keyword>
<evidence type="ECO:0000313" key="11">
    <source>
        <dbReference type="Proteomes" id="UP001287286"/>
    </source>
</evidence>
<feature type="compositionally biased region" description="Pro residues" evidence="8">
    <location>
        <begin position="268"/>
        <end position="278"/>
    </location>
</feature>
<reference evidence="10 11" key="1">
    <citation type="journal article" date="2024" name="Microbiol. Resour. Announc.">
        <title>Genome annotations for the ascomycete fungi Trichoderma harzianum, Trichoderma aggressivum, and Purpureocillium lilacinum.</title>
        <authorList>
            <person name="Beijen E.P.W."/>
            <person name="Ohm R.A."/>
        </authorList>
    </citation>
    <scope>NUCLEOTIDE SEQUENCE [LARGE SCALE GENOMIC DNA]</scope>
    <source>
        <strain evidence="10 11">CBS 150709</strain>
    </source>
</reference>
<proteinExistence type="predicted"/>
<dbReference type="Gene3D" id="1.20.5.340">
    <property type="match status" value="1"/>
</dbReference>
<feature type="region of interest" description="Disordered" evidence="8">
    <location>
        <begin position="225"/>
        <end position="397"/>
    </location>
</feature>
<evidence type="ECO:0000313" key="10">
    <source>
        <dbReference type="EMBL" id="KAK4092609.1"/>
    </source>
</evidence>
<evidence type="ECO:0000256" key="6">
    <source>
        <dbReference type="ARBA" id="ARBA00023128"/>
    </source>
</evidence>
<dbReference type="EMBL" id="JAWRVI010000008">
    <property type="protein sequence ID" value="KAK4092609.1"/>
    <property type="molecule type" value="Genomic_DNA"/>
</dbReference>
<accession>A0ABR0C883</accession>
<evidence type="ECO:0000256" key="4">
    <source>
        <dbReference type="ARBA" id="ARBA00022989"/>
    </source>
</evidence>
<feature type="region of interest" description="Disordered" evidence="8">
    <location>
        <begin position="606"/>
        <end position="633"/>
    </location>
</feature>
<dbReference type="Proteomes" id="UP001287286">
    <property type="component" value="Unassembled WGS sequence"/>
</dbReference>